<dbReference type="Pfam" id="PF03699">
    <property type="entry name" value="UPF0182"/>
    <property type="match status" value="1"/>
</dbReference>
<feature type="non-terminal residue" evidence="5">
    <location>
        <position position="1"/>
    </location>
</feature>
<dbReference type="GO" id="GO:0005576">
    <property type="term" value="C:extracellular region"/>
    <property type="evidence" value="ECO:0007669"/>
    <property type="project" value="TreeGrafter"/>
</dbReference>
<proteinExistence type="predicted"/>
<dbReference type="GO" id="GO:0016020">
    <property type="term" value="C:membrane"/>
    <property type="evidence" value="ECO:0007669"/>
    <property type="project" value="InterPro"/>
</dbReference>
<gene>
    <name evidence="5" type="ORF">S01H1_64629</name>
</gene>
<organism evidence="5">
    <name type="scientific">marine sediment metagenome</name>
    <dbReference type="NCBI Taxonomy" id="412755"/>
    <lineage>
        <taxon>unclassified sequences</taxon>
        <taxon>metagenomes</taxon>
        <taxon>ecological metagenomes</taxon>
    </lineage>
</organism>
<accession>X0Y141</accession>
<keyword evidence="1" id="KW-1003">Cell membrane</keyword>
<evidence type="ECO:0000256" key="2">
    <source>
        <dbReference type="ARBA" id="ARBA00022692"/>
    </source>
</evidence>
<reference evidence="5" key="1">
    <citation type="journal article" date="2014" name="Front. Microbiol.">
        <title>High frequency of phylogenetically diverse reductive dehalogenase-homologous genes in deep subseafloor sedimentary metagenomes.</title>
        <authorList>
            <person name="Kawai M."/>
            <person name="Futagami T."/>
            <person name="Toyoda A."/>
            <person name="Takaki Y."/>
            <person name="Nishi S."/>
            <person name="Hori S."/>
            <person name="Arai W."/>
            <person name="Tsubouchi T."/>
            <person name="Morono Y."/>
            <person name="Uchiyama I."/>
            <person name="Ito T."/>
            <person name="Fujiyama A."/>
            <person name="Inagaki F."/>
            <person name="Takami H."/>
        </authorList>
    </citation>
    <scope>NUCLEOTIDE SEQUENCE</scope>
    <source>
        <strain evidence="5">Expedition CK06-06</strain>
    </source>
</reference>
<keyword evidence="4" id="KW-0472">Membrane</keyword>
<dbReference type="PANTHER" id="PTHR39344:SF1">
    <property type="entry name" value="UPF0182 PROTEIN SLL1060"/>
    <property type="match status" value="1"/>
</dbReference>
<sequence>LEEDNPAGVRIDSLWKRIVLGWRSGRVFDMLFSWLIKDDTRVHFFRTPIERLEQVAPFLYYDTNPYAVVADGRILWMVNALTYSDQYPYSQMQYLGDKSDERAFIQTRELEGANYLEDSVKASVDASTGEVKFYQISDKPVLKTWASIYPGLFTPGSEMPDSVRAQLTYPLQLFHIQFDNVNIIYQMAESMYFFSMEDCWDDADEVLGPVLDLGRAITFSMEPYHCILRTGLENGGMLPATRSGEQFCMVM</sequence>
<evidence type="ECO:0000256" key="1">
    <source>
        <dbReference type="ARBA" id="ARBA00022475"/>
    </source>
</evidence>
<dbReference type="EMBL" id="BARS01042604">
    <property type="protein sequence ID" value="GAG30626.1"/>
    <property type="molecule type" value="Genomic_DNA"/>
</dbReference>
<dbReference type="InterPro" id="IPR005372">
    <property type="entry name" value="UPF0182"/>
</dbReference>
<keyword evidence="3" id="KW-1133">Transmembrane helix</keyword>
<feature type="non-terminal residue" evidence="5">
    <location>
        <position position="251"/>
    </location>
</feature>
<evidence type="ECO:0000256" key="4">
    <source>
        <dbReference type="ARBA" id="ARBA00023136"/>
    </source>
</evidence>
<keyword evidence="2" id="KW-0812">Transmembrane</keyword>
<evidence type="ECO:0000256" key="3">
    <source>
        <dbReference type="ARBA" id="ARBA00022989"/>
    </source>
</evidence>
<dbReference type="AlphaFoldDB" id="X0Y141"/>
<dbReference type="PANTHER" id="PTHR39344">
    <property type="entry name" value="UPF0182 PROTEIN SLL1060"/>
    <property type="match status" value="1"/>
</dbReference>
<comment type="caution">
    <text evidence="5">The sequence shown here is derived from an EMBL/GenBank/DDBJ whole genome shotgun (WGS) entry which is preliminary data.</text>
</comment>
<protein>
    <submittedName>
        <fullName evidence="5">Uncharacterized protein</fullName>
    </submittedName>
</protein>
<name>X0Y141_9ZZZZ</name>
<evidence type="ECO:0000313" key="5">
    <source>
        <dbReference type="EMBL" id="GAG30626.1"/>
    </source>
</evidence>